<keyword evidence="2" id="KW-0012">Acyltransferase</keyword>
<evidence type="ECO:0000259" key="3">
    <source>
        <dbReference type="PROSITE" id="PS51186"/>
    </source>
</evidence>
<dbReference type="PANTHER" id="PTHR43877">
    <property type="entry name" value="AMINOALKYLPHOSPHONATE N-ACETYLTRANSFERASE-RELATED-RELATED"/>
    <property type="match status" value="1"/>
</dbReference>
<evidence type="ECO:0000256" key="1">
    <source>
        <dbReference type="ARBA" id="ARBA00022679"/>
    </source>
</evidence>
<dbReference type="Pfam" id="PF00583">
    <property type="entry name" value="Acetyltransf_1"/>
    <property type="match status" value="1"/>
</dbReference>
<keyword evidence="1 4" id="KW-0808">Transferase</keyword>
<reference evidence="4 5" key="1">
    <citation type="submission" date="2016-10" db="EMBL/GenBank/DDBJ databases">
        <authorList>
            <person name="de Groot N.N."/>
        </authorList>
    </citation>
    <scope>NUCLEOTIDE SEQUENCE [LARGE SCALE GENOMIC DNA]</scope>
    <source>
        <strain evidence="4 5">CGMCC 4.5598</strain>
    </source>
</reference>
<proteinExistence type="predicted"/>
<name>A0A1I0LHB2_9ACTN</name>
<evidence type="ECO:0000256" key="2">
    <source>
        <dbReference type="ARBA" id="ARBA00023315"/>
    </source>
</evidence>
<dbReference type="SUPFAM" id="SSF55729">
    <property type="entry name" value="Acyl-CoA N-acyltransferases (Nat)"/>
    <property type="match status" value="1"/>
</dbReference>
<evidence type="ECO:0000313" key="5">
    <source>
        <dbReference type="Proteomes" id="UP000199361"/>
    </source>
</evidence>
<dbReference type="STRING" id="568860.SAMN05421811_116168"/>
<keyword evidence="5" id="KW-1185">Reference proteome</keyword>
<accession>A0A1I0LHB2</accession>
<feature type="domain" description="N-acetyltransferase" evidence="3">
    <location>
        <begin position="4"/>
        <end position="157"/>
    </location>
</feature>
<evidence type="ECO:0000313" key="4">
    <source>
        <dbReference type="EMBL" id="SEU39189.1"/>
    </source>
</evidence>
<gene>
    <name evidence="4" type="ORF">SAMN05421811_116168</name>
</gene>
<dbReference type="Proteomes" id="UP000199361">
    <property type="component" value="Unassembled WGS sequence"/>
</dbReference>
<dbReference type="EMBL" id="FOHX01000016">
    <property type="protein sequence ID" value="SEU39189.1"/>
    <property type="molecule type" value="Genomic_DNA"/>
</dbReference>
<dbReference type="Gene3D" id="3.40.630.30">
    <property type="match status" value="1"/>
</dbReference>
<dbReference type="AlphaFoldDB" id="A0A1I0LHB2"/>
<dbReference type="GO" id="GO:0016747">
    <property type="term" value="F:acyltransferase activity, transferring groups other than amino-acyl groups"/>
    <property type="evidence" value="ECO:0007669"/>
    <property type="project" value="InterPro"/>
</dbReference>
<organism evidence="4 5">
    <name type="scientific">Nonomuraea wenchangensis</name>
    <dbReference type="NCBI Taxonomy" id="568860"/>
    <lineage>
        <taxon>Bacteria</taxon>
        <taxon>Bacillati</taxon>
        <taxon>Actinomycetota</taxon>
        <taxon>Actinomycetes</taxon>
        <taxon>Streptosporangiales</taxon>
        <taxon>Streptosporangiaceae</taxon>
        <taxon>Nonomuraea</taxon>
    </lineage>
</organism>
<dbReference type="PROSITE" id="PS51186">
    <property type="entry name" value="GNAT"/>
    <property type="match status" value="1"/>
</dbReference>
<dbReference type="InterPro" id="IPR050832">
    <property type="entry name" value="Bact_Acetyltransf"/>
</dbReference>
<protein>
    <submittedName>
        <fullName evidence="4">Acetyltransferase (GNAT) family protein</fullName>
    </submittedName>
</protein>
<dbReference type="CDD" id="cd04301">
    <property type="entry name" value="NAT_SF"/>
    <property type="match status" value="1"/>
</dbReference>
<dbReference type="InterPro" id="IPR000182">
    <property type="entry name" value="GNAT_dom"/>
</dbReference>
<sequence>MGAPDIRRAVRADLRPIVRSLGQEHYFHDRLALQDAGHGFLLVAWEREVAVGDVYVWLAPAEEPELRAHLPGVALLTHLEVAAPRRNQGIGTELLWAAEDRLLAEGHECVALGVDLDNHDAQRLYRRRGYAEWPHGPVATTEVVYHADGTRERRPETCRIMIRHLGHNRYR</sequence>
<dbReference type="PANTHER" id="PTHR43877:SF2">
    <property type="entry name" value="AMINOALKYLPHOSPHONATE N-ACETYLTRANSFERASE-RELATED"/>
    <property type="match status" value="1"/>
</dbReference>
<dbReference type="RefSeq" id="WP_091090929.1">
    <property type="nucleotide sequence ID" value="NZ_FOHX01000016.1"/>
</dbReference>
<dbReference type="InterPro" id="IPR016181">
    <property type="entry name" value="Acyl_CoA_acyltransferase"/>
</dbReference>